<evidence type="ECO:0000313" key="3">
    <source>
        <dbReference type="Proteomes" id="UP000050865"/>
    </source>
</evidence>
<dbReference type="SUPFAM" id="SSF53474">
    <property type="entry name" value="alpha/beta-Hydrolases"/>
    <property type="match status" value="1"/>
</dbReference>
<dbReference type="GO" id="GO:0016787">
    <property type="term" value="F:hydrolase activity"/>
    <property type="evidence" value="ECO:0007669"/>
    <property type="project" value="InterPro"/>
</dbReference>
<dbReference type="Gene3D" id="3.40.50.1820">
    <property type="entry name" value="alpha/beta hydrolase"/>
    <property type="match status" value="1"/>
</dbReference>
<accession>A0A0R2FBJ5</accession>
<name>A0A0R2FBJ5_9LACO</name>
<dbReference type="Pfam" id="PF02230">
    <property type="entry name" value="Abhydrolase_2"/>
    <property type="match status" value="1"/>
</dbReference>
<dbReference type="AlphaFoldDB" id="A0A0R2FBJ5"/>
<evidence type="ECO:0000313" key="2">
    <source>
        <dbReference type="EMBL" id="KRN24838.1"/>
    </source>
</evidence>
<evidence type="ECO:0000259" key="1">
    <source>
        <dbReference type="Pfam" id="PF02230"/>
    </source>
</evidence>
<dbReference type="InterPro" id="IPR003140">
    <property type="entry name" value="PLipase/COase/thioEstase"/>
</dbReference>
<dbReference type="RefSeq" id="WP_056989215.1">
    <property type="nucleotide sequence ID" value="NZ_AYZJ01000022.1"/>
</dbReference>
<dbReference type="Proteomes" id="UP000050865">
    <property type="component" value="Unassembled WGS sequence"/>
</dbReference>
<dbReference type="STRING" id="1423730.FC75_GL001211"/>
<dbReference type="EMBL" id="AYZJ01000022">
    <property type="protein sequence ID" value="KRN24838.1"/>
    <property type="molecule type" value="Genomic_DNA"/>
</dbReference>
<reference evidence="2 3" key="1">
    <citation type="journal article" date="2015" name="Genome Announc.">
        <title>Expanding the biotechnology potential of lactobacilli through comparative genomics of 213 strains and associated genera.</title>
        <authorList>
            <person name="Sun Z."/>
            <person name="Harris H.M."/>
            <person name="McCann A."/>
            <person name="Guo C."/>
            <person name="Argimon S."/>
            <person name="Zhang W."/>
            <person name="Yang X."/>
            <person name="Jeffery I.B."/>
            <person name="Cooney J.C."/>
            <person name="Kagawa T.F."/>
            <person name="Liu W."/>
            <person name="Song Y."/>
            <person name="Salvetti E."/>
            <person name="Wrobel A."/>
            <person name="Rasinkangas P."/>
            <person name="Parkhill J."/>
            <person name="Rea M.C."/>
            <person name="O'Sullivan O."/>
            <person name="Ritari J."/>
            <person name="Douillard F.P."/>
            <person name="Paul Ross R."/>
            <person name="Yang R."/>
            <person name="Briner A.E."/>
            <person name="Felis G.E."/>
            <person name="de Vos W.M."/>
            <person name="Barrangou R."/>
            <person name="Klaenhammer T.R."/>
            <person name="Caufield P.W."/>
            <person name="Cui Y."/>
            <person name="Zhang H."/>
            <person name="O'Toole P.W."/>
        </authorList>
    </citation>
    <scope>NUCLEOTIDE SEQUENCE [LARGE SCALE GENOMIC DNA]</scope>
    <source>
        <strain evidence="2 3">DSM 22697</strain>
    </source>
</reference>
<dbReference type="PATRIC" id="fig|1423730.4.peg.1266"/>
<keyword evidence="3" id="KW-1185">Reference proteome</keyword>
<sequence>MTLHYQFVDGDRALAPLLLLHGNGGTERDLLPIGRFIAPSAPQLSIRGREIQAGEPRFFRDFANGSADFANLTAETTWLFDTVSRLTRKYQLNAARMIIVGYSNGGNLAIRAMMTRTLPFKTALLFHPKTLGSVEQPKLAPHTLVWASFGTADPIVSSAAFAALQGQIRAARGALTTFTHEEQHNLNLAELRAAKQWLADSGRLKEE</sequence>
<organism evidence="2 3">
    <name type="scientific">Lacticaseibacillus camelliae DSM 22697 = JCM 13995</name>
    <dbReference type="NCBI Taxonomy" id="1423730"/>
    <lineage>
        <taxon>Bacteria</taxon>
        <taxon>Bacillati</taxon>
        <taxon>Bacillota</taxon>
        <taxon>Bacilli</taxon>
        <taxon>Lactobacillales</taxon>
        <taxon>Lactobacillaceae</taxon>
        <taxon>Lacticaseibacillus</taxon>
    </lineage>
</organism>
<feature type="domain" description="Phospholipase/carboxylesterase/thioesterase" evidence="1">
    <location>
        <begin position="36"/>
        <end position="199"/>
    </location>
</feature>
<proteinExistence type="predicted"/>
<dbReference type="InterPro" id="IPR029058">
    <property type="entry name" value="AB_hydrolase_fold"/>
</dbReference>
<protein>
    <submittedName>
        <fullName evidence="2">Esterase</fullName>
    </submittedName>
</protein>
<gene>
    <name evidence="2" type="ORF">FC75_GL001211</name>
</gene>
<comment type="caution">
    <text evidence="2">The sequence shown here is derived from an EMBL/GenBank/DDBJ whole genome shotgun (WGS) entry which is preliminary data.</text>
</comment>